<evidence type="ECO:0000256" key="13">
    <source>
        <dbReference type="ARBA" id="ARBA00070376"/>
    </source>
</evidence>
<evidence type="ECO:0000256" key="9">
    <source>
        <dbReference type="ARBA" id="ARBA00023128"/>
    </source>
</evidence>
<dbReference type="Gene3D" id="3.30.830.10">
    <property type="entry name" value="Metalloenzyme, LuxS/M16 peptidase-like"/>
    <property type="match status" value="2"/>
</dbReference>
<comment type="subunit">
    <text evidence="12">Component of the ubiquinol-cytochrome c oxidoreductase (cytochrome b-c1 complex, complex III, CIII), a multisubunit enzyme composed of 11 subunits. The complex is composed of 3 respiratory subunits cytochrome b, cytochrome c1 and Rieske protein UQCRFS1, 2 core protein subunits UQCRC1/QCR1 and UQCRC2/QCR2, and 6 low-molecular weight protein subunits UQCRH/QCR6, UQCRB/QCR7, UQCRQ/QCR8, UQCR10/QCR9, UQCR11/QCR10 and subunit 9, the cleavage product of Rieske protein UQCRFS1. The complex exists as an obligatory dimer and forms supercomplexes (SCs) in the inner mitochondrial membrane with NADH-ubiquinone oxidoreductase (complex I, CI) and cytochrome c oxidase (complex IV, CIV), resulting in different assemblies (supercomplex SCI(1)III(2)IV(1) and megacomplex MCI(2)III(2)IV(2)). Interacts with UQCC6. Interacts with STMP1.</text>
</comment>
<feature type="domain" description="Peptidase M16 C-terminal" evidence="18">
    <location>
        <begin position="360"/>
        <end position="480"/>
    </location>
</feature>
<evidence type="ECO:0000256" key="4">
    <source>
        <dbReference type="ARBA" id="ARBA00022660"/>
    </source>
</evidence>
<keyword evidence="5" id="KW-0999">Mitochondrion inner membrane</keyword>
<keyword evidence="8" id="KW-0007">Acetylation</keyword>
<comment type="subcellular location">
    <subcellularLocation>
        <location evidence="1">Mitochondrion inner membrane</location>
        <topology evidence="1">Peripheral membrane protein</topology>
        <orientation evidence="1">Matrix side</orientation>
    </subcellularLocation>
</comment>
<dbReference type="GO" id="GO:0005743">
    <property type="term" value="C:mitochondrial inner membrane"/>
    <property type="evidence" value="ECO:0007669"/>
    <property type="project" value="UniProtKB-SubCell"/>
</dbReference>
<protein>
    <recommendedName>
        <fullName evidence="13">Cytochrome b-c1 complex subunit 1, mitochondrial</fullName>
    </recommendedName>
    <alternativeName>
        <fullName evidence="14">Complex III subunit 1</fullName>
    </alternativeName>
    <alternativeName>
        <fullName evidence="15">Core protein I</fullName>
    </alternativeName>
    <alternativeName>
        <fullName evidence="16">Ubiquinol-cytochrome-c reductase complex core protein 1</fullName>
    </alternativeName>
</protein>
<dbReference type="AlphaFoldDB" id="A0A7J7F127"/>
<evidence type="ECO:0000256" key="5">
    <source>
        <dbReference type="ARBA" id="ARBA00022792"/>
    </source>
</evidence>
<dbReference type="InterPro" id="IPR011249">
    <property type="entry name" value="Metalloenz_LuxS/M16"/>
</dbReference>
<dbReference type="InterPro" id="IPR050361">
    <property type="entry name" value="MPP/UQCRC_Complex"/>
</dbReference>
<evidence type="ECO:0000256" key="6">
    <source>
        <dbReference type="ARBA" id="ARBA00022946"/>
    </source>
</evidence>
<evidence type="ECO:0000256" key="12">
    <source>
        <dbReference type="ARBA" id="ARBA00064195"/>
    </source>
</evidence>
<organism evidence="19 20">
    <name type="scientific">Diceros bicornis minor</name>
    <name type="common">South-central black rhinoceros</name>
    <dbReference type="NCBI Taxonomy" id="77932"/>
    <lineage>
        <taxon>Eukaryota</taxon>
        <taxon>Metazoa</taxon>
        <taxon>Chordata</taxon>
        <taxon>Craniata</taxon>
        <taxon>Vertebrata</taxon>
        <taxon>Euteleostomi</taxon>
        <taxon>Mammalia</taxon>
        <taxon>Eutheria</taxon>
        <taxon>Laurasiatheria</taxon>
        <taxon>Perissodactyla</taxon>
        <taxon>Rhinocerotidae</taxon>
        <taxon>Diceros</taxon>
    </lineage>
</organism>
<dbReference type="InterPro" id="IPR007863">
    <property type="entry name" value="Peptidase_M16_C"/>
</dbReference>
<dbReference type="SUPFAM" id="SSF63411">
    <property type="entry name" value="LuxS/MPP-like metallohydrolase"/>
    <property type="match status" value="2"/>
</dbReference>
<evidence type="ECO:0000256" key="8">
    <source>
        <dbReference type="ARBA" id="ARBA00022990"/>
    </source>
</evidence>
<comment type="similarity">
    <text evidence="11">Belongs to the peptidase M16 family. UQCRC1/QCR1 subfamily.</text>
</comment>
<evidence type="ECO:0000259" key="18">
    <source>
        <dbReference type="Pfam" id="PF05193"/>
    </source>
</evidence>
<proteinExistence type="inferred from homology"/>
<evidence type="ECO:0000256" key="11">
    <source>
        <dbReference type="ARBA" id="ARBA00061208"/>
    </source>
</evidence>
<evidence type="ECO:0000256" key="15">
    <source>
        <dbReference type="ARBA" id="ARBA00081098"/>
    </source>
</evidence>
<dbReference type="InterPro" id="IPR011765">
    <property type="entry name" value="Pept_M16_N"/>
</dbReference>
<keyword evidence="10" id="KW-0472">Membrane</keyword>
<reference evidence="19 20" key="1">
    <citation type="journal article" date="2020" name="Mol. Biol. Evol.">
        <title>Interspecific Gene Flow and the Evolution of Specialization in Black and White Rhinoceros.</title>
        <authorList>
            <person name="Moodley Y."/>
            <person name="Westbury M.V."/>
            <person name="Russo I.M."/>
            <person name="Gopalakrishnan S."/>
            <person name="Rakotoarivelo A."/>
            <person name="Olsen R.A."/>
            <person name="Prost S."/>
            <person name="Tunstall T."/>
            <person name="Ryder O.A."/>
            <person name="Dalen L."/>
            <person name="Bruford M.W."/>
        </authorList>
    </citation>
    <scope>NUCLEOTIDE SEQUENCE [LARGE SCALE GENOMIC DNA]</scope>
    <source>
        <strain evidence="19">SBR-YM</strain>
        <tissue evidence="19">Skin</tissue>
    </source>
</reference>
<dbReference type="Pfam" id="PF00675">
    <property type="entry name" value="Peptidase_M16"/>
    <property type="match status" value="1"/>
</dbReference>
<keyword evidence="6" id="KW-0809">Transit peptide</keyword>
<dbReference type="FunFam" id="3.30.830.10:FF:000016">
    <property type="entry name" value="Cytochrome b-c1 complex subunit 1, mitochondrial"/>
    <property type="match status" value="1"/>
</dbReference>
<evidence type="ECO:0000256" key="1">
    <source>
        <dbReference type="ARBA" id="ARBA00004443"/>
    </source>
</evidence>
<evidence type="ECO:0000256" key="3">
    <source>
        <dbReference type="ARBA" id="ARBA00022553"/>
    </source>
</evidence>
<dbReference type="PANTHER" id="PTHR11851:SF116">
    <property type="entry name" value="CYTOCHROME B-C1 COMPLEX SUBUNIT 1, MITOCHONDRIAL"/>
    <property type="match status" value="1"/>
</dbReference>
<accession>A0A7J7F127</accession>
<keyword evidence="9" id="KW-0496">Mitochondrion</keyword>
<evidence type="ECO:0000256" key="16">
    <source>
        <dbReference type="ARBA" id="ARBA00082886"/>
    </source>
</evidence>
<evidence type="ECO:0000259" key="17">
    <source>
        <dbReference type="Pfam" id="PF00675"/>
    </source>
</evidence>
<dbReference type="PANTHER" id="PTHR11851">
    <property type="entry name" value="METALLOPROTEASE"/>
    <property type="match status" value="1"/>
</dbReference>
<keyword evidence="2" id="KW-0813">Transport</keyword>
<dbReference type="GO" id="GO:0046872">
    <property type="term" value="F:metal ion binding"/>
    <property type="evidence" value="ECO:0007669"/>
    <property type="project" value="InterPro"/>
</dbReference>
<evidence type="ECO:0000313" key="19">
    <source>
        <dbReference type="EMBL" id="KAF5921657.1"/>
    </source>
</evidence>
<evidence type="ECO:0000256" key="10">
    <source>
        <dbReference type="ARBA" id="ARBA00023136"/>
    </source>
</evidence>
<sequence>MAASVVCRAACSATRVLLCTRRSQPALLRSPAFRGTATFAQALQSVPETQVSLLDSGLRVASEQSSQPTCTVGVWIDGGSRYETEKNNGAGYFVEHLAFKGTKNRPGNALEKEVESMGAHLNAYSTREHTAYYIKALSKDLPKAVELLADIVQNCSLEDSQIEKERDVILRELQENDASMRDVVFDYLHATAFQGTPLAQAVEGPSENVRKLSRADLTEYLNRHYKAPRMVLAAAGGDEIGRGGLCLCVIPPTLCLDPGWPVTLLSVSAGVEHRQLLDLAQKHFNSVSGTYTEDAVPTLAPCRFTGSERCLRRWDGVLWLLPHKHTSSHMHVHALPTPGTFSGHLVSLAAPQPCHVLFQIRHRDDALPLAHVAIAVEGPGWANPDNVALQVANAIIGHYDCTYGGGTHLSSPLASVAVANKLCQSFQTFNICYAETGLLGAHFVCDRMSIDDMMFFLQGQWMRLCTSATESEVVRGKNILRNALVSHLDGTTPVCEDIGRSLLTYGRRIPLAEWESRIAVTQAPGEEVDASVVREVCSKYFYDQCPAVAGLGPIEQLPDYNRIRSGMFWLRF</sequence>
<keyword evidence="7" id="KW-0249">Electron transport</keyword>
<evidence type="ECO:0000313" key="20">
    <source>
        <dbReference type="Proteomes" id="UP000551758"/>
    </source>
</evidence>
<dbReference type="EMBL" id="JACDTQ010001582">
    <property type="protein sequence ID" value="KAF5921657.1"/>
    <property type="molecule type" value="Genomic_DNA"/>
</dbReference>
<keyword evidence="3" id="KW-0597">Phosphoprotein</keyword>
<keyword evidence="20" id="KW-1185">Reference proteome</keyword>
<keyword evidence="4" id="KW-0679">Respiratory chain</keyword>
<evidence type="ECO:0000256" key="14">
    <source>
        <dbReference type="ARBA" id="ARBA00076278"/>
    </source>
</evidence>
<gene>
    <name evidence="19" type="ORF">HPG69_012827</name>
</gene>
<dbReference type="Pfam" id="PF05193">
    <property type="entry name" value="Peptidase_M16_C"/>
    <property type="match status" value="1"/>
</dbReference>
<comment type="caution">
    <text evidence="19">The sequence shown here is derived from an EMBL/GenBank/DDBJ whole genome shotgun (WGS) entry which is preliminary data.</text>
</comment>
<evidence type="ECO:0000256" key="2">
    <source>
        <dbReference type="ARBA" id="ARBA00022448"/>
    </source>
</evidence>
<dbReference type="Proteomes" id="UP000551758">
    <property type="component" value="Unassembled WGS sequence"/>
</dbReference>
<evidence type="ECO:0000256" key="7">
    <source>
        <dbReference type="ARBA" id="ARBA00022982"/>
    </source>
</evidence>
<dbReference type="FunFam" id="3.30.830.10:FF:000001">
    <property type="entry name" value="Mitochondrial-processing peptidase subunit beta, mitochondrial"/>
    <property type="match status" value="1"/>
</dbReference>
<feature type="domain" description="Peptidase M16 N-terminal" evidence="17">
    <location>
        <begin position="59"/>
        <end position="205"/>
    </location>
</feature>
<dbReference type="GO" id="GO:0032991">
    <property type="term" value="C:protein-containing complex"/>
    <property type="evidence" value="ECO:0007669"/>
    <property type="project" value="UniProtKB-ARBA"/>
</dbReference>
<name>A0A7J7F127_DICBM</name>